<evidence type="ECO:0008006" key="3">
    <source>
        <dbReference type="Google" id="ProtNLM"/>
    </source>
</evidence>
<protein>
    <recommendedName>
        <fullName evidence="3">DUF4258 domain-containing protein</fullName>
    </recommendedName>
</protein>
<dbReference type="EMBL" id="CP069362">
    <property type="protein sequence ID" value="WGS65195.1"/>
    <property type="molecule type" value="Genomic_DNA"/>
</dbReference>
<dbReference type="Proteomes" id="UP001232493">
    <property type="component" value="Chromosome"/>
</dbReference>
<keyword evidence="2" id="KW-1185">Reference proteome</keyword>
<evidence type="ECO:0000313" key="1">
    <source>
        <dbReference type="EMBL" id="WGS65195.1"/>
    </source>
</evidence>
<reference evidence="1 2" key="1">
    <citation type="submission" date="2021-02" db="EMBL/GenBank/DDBJ databases">
        <title>Characterization of Marinitoga sp. nov. str. BP5-C20A.</title>
        <authorList>
            <person name="Erauso G."/>
            <person name="Postec A."/>
        </authorList>
    </citation>
    <scope>NUCLEOTIDE SEQUENCE [LARGE SCALE GENOMIC DNA]</scope>
    <source>
        <strain evidence="1 2">BP5-C20A</strain>
    </source>
</reference>
<gene>
    <name evidence="1" type="ORF">JRV97_01160</name>
</gene>
<accession>A0ABY8PRE5</accession>
<organism evidence="1 2">
    <name type="scientific">Marinitoga aeolica</name>
    <dbReference type="NCBI Taxonomy" id="2809031"/>
    <lineage>
        <taxon>Bacteria</taxon>
        <taxon>Thermotogati</taxon>
        <taxon>Thermotogota</taxon>
        <taxon>Thermotogae</taxon>
        <taxon>Petrotogales</taxon>
        <taxon>Petrotogaceae</taxon>
        <taxon>Marinitoga</taxon>
    </lineage>
</organism>
<proteinExistence type="predicted"/>
<evidence type="ECO:0000313" key="2">
    <source>
        <dbReference type="Proteomes" id="UP001232493"/>
    </source>
</evidence>
<sequence length="83" mass="9923">MIKISENVRRKVSKYGLRENDAFIIMRYGRKAKGKRGATIFYIPKRKIENNKVLEKYRNVYVFAKDNIVIDIFKNANFKIYSK</sequence>
<dbReference type="RefSeq" id="WP_280999468.1">
    <property type="nucleotide sequence ID" value="NZ_CP069362.1"/>
</dbReference>
<name>A0ABY8PRE5_9BACT</name>